<dbReference type="RefSeq" id="XP_065660972.1">
    <property type="nucleotide sequence ID" value="XM_065804900.1"/>
</dbReference>
<feature type="transmembrane region" description="Helical" evidence="9">
    <location>
        <begin position="26"/>
        <end position="47"/>
    </location>
</feature>
<evidence type="ECO:0000256" key="3">
    <source>
        <dbReference type="ARBA" id="ARBA00022475"/>
    </source>
</evidence>
<feature type="transmembrane region" description="Helical" evidence="9">
    <location>
        <begin position="193"/>
        <end position="214"/>
    </location>
</feature>
<evidence type="ECO:0000256" key="1">
    <source>
        <dbReference type="ARBA" id="ARBA00004651"/>
    </source>
</evidence>
<evidence type="ECO:0000256" key="7">
    <source>
        <dbReference type="ARBA" id="ARBA00023136"/>
    </source>
</evidence>
<evidence type="ECO:0000256" key="8">
    <source>
        <dbReference type="ARBA" id="ARBA00023303"/>
    </source>
</evidence>
<gene>
    <name evidence="11" type="primary">LOC100202445</name>
    <name evidence="9" type="synonym">inx</name>
</gene>
<dbReference type="PANTHER" id="PTHR11893:SF36">
    <property type="entry name" value="INNEXIN-5"/>
    <property type="match status" value="1"/>
</dbReference>
<comment type="function">
    <text evidence="9">Structural component of the gap junctions.</text>
</comment>
<dbReference type="InterPro" id="IPR000990">
    <property type="entry name" value="Innexin"/>
</dbReference>
<dbReference type="GeneID" id="100202445"/>
<evidence type="ECO:0000313" key="11">
    <source>
        <dbReference type="RefSeq" id="XP_065660972.1"/>
    </source>
</evidence>
<keyword evidence="7 9" id="KW-0472">Membrane</keyword>
<evidence type="ECO:0000256" key="9">
    <source>
        <dbReference type="RuleBase" id="RU010713"/>
    </source>
</evidence>
<evidence type="ECO:0000256" key="6">
    <source>
        <dbReference type="ARBA" id="ARBA00023065"/>
    </source>
</evidence>
<accession>A0ABM4CGX8</accession>
<organism evidence="10 11">
    <name type="scientific">Hydra vulgaris</name>
    <name type="common">Hydra</name>
    <name type="synonym">Hydra attenuata</name>
    <dbReference type="NCBI Taxonomy" id="6087"/>
    <lineage>
        <taxon>Eukaryota</taxon>
        <taxon>Metazoa</taxon>
        <taxon>Cnidaria</taxon>
        <taxon>Hydrozoa</taxon>
        <taxon>Hydroidolina</taxon>
        <taxon>Anthoathecata</taxon>
        <taxon>Aplanulata</taxon>
        <taxon>Hydridae</taxon>
        <taxon>Hydra</taxon>
    </lineage>
</organism>
<name>A0ABM4CGX8_HYDVU</name>
<keyword evidence="10" id="KW-1185">Reference proteome</keyword>
<dbReference type="PANTHER" id="PTHR11893">
    <property type="entry name" value="INNEXIN"/>
    <property type="match status" value="1"/>
</dbReference>
<evidence type="ECO:0000256" key="2">
    <source>
        <dbReference type="ARBA" id="ARBA00022448"/>
    </source>
</evidence>
<reference evidence="11" key="1">
    <citation type="submission" date="2025-08" db="UniProtKB">
        <authorList>
            <consortium name="RefSeq"/>
        </authorList>
    </citation>
    <scope>IDENTIFICATION</scope>
</reference>
<keyword evidence="6 9" id="KW-0406">Ion transport</keyword>
<evidence type="ECO:0000256" key="4">
    <source>
        <dbReference type="ARBA" id="ARBA00022692"/>
    </source>
</evidence>
<keyword evidence="4 9" id="KW-0812">Transmembrane</keyword>
<sequence length="410" mass="47661">MGSIGNIKDILSVKIKARHDSYTDQFVRIFMTKMFMISALVMGVDFFNDRVSCIVPKTSNLGADFVHSACWIQGFYIYPEMAMRMKDSRYYGMPRDIIYDGMLENGVLCKTGPTLGQKCKPMQKTFYLQHQWMPFFIASLALMHYFPYLLFRIVNTDIISLKTSLKGEVSADSLVRNYFNYKINSKTKMRIRIFLNLVIKCFYITVCCVGFWLIDLLHNGNFKSYGPSWIRWTKYNNSASHDFQEMKHPKPGNVLLPPMGICEIAESYGDSTHSMINHNKFVCEISPNILYQYVLIMLWFLIVFSIIVSISGLIISLVGHLVTVTCFLNDGNPARAIYQILTFRECEYLEMIRRRNIPLFGDIVRMLLSNRSDCKCKGTFNFPPEKNLNQELLDYDHRKLEYRSRTQSFA</sequence>
<keyword evidence="3" id="KW-1003">Cell membrane</keyword>
<dbReference type="PROSITE" id="PS51013">
    <property type="entry name" value="PANNEXIN"/>
    <property type="match status" value="1"/>
</dbReference>
<dbReference type="Proteomes" id="UP001652625">
    <property type="component" value="Chromosome 09"/>
</dbReference>
<keyword evidence="2 9" id="KW-0813">Transport</keyword>
<proteinExistence type="inferred from homology"/>
<keyword evidence="5 9" id="KW-1133">Transmembrane helix</keyword>
<feature type="transmembrane region" description="Helical" evidence="9">
    <location>
        <begin position="296"/>
        <end position="328"/>
    </location>
</feature>
<evidence type="ECO:0000256" key="5">
    <source>
        <dbReference type="ARBA" id="ARBA00022989"/>
    </source>
</evidence>
<comment type="subcellular location">
    <subcellularLocation>
        <location evidence="1 9">Cell membrane</location>
        <topology evidence="1 9">Multi-pass membrane protein</topology>
    </subcellularLocation>
</comment>
<protein>
    <recommendedName>
        <fullName evidence="9">Innexin</fullName>
    </recommendedName>
</protein>
<evidence type="ECO:0000313" key="10">
    <source>
        <dbReference type="Proteomes" id="UP001652625"/>
    </source>
</evidence>
<keyword evidence="8 9" id="KW-0407">Ion channel</keyword>
<dbReference type="Pfam" id="PF00876">
    <property type="entry name" value="Innexin"/>
    <property type="match status" value="1"/>
</dbReference>
<feature type="transmembrane region" description="Helical" evidence="9">
    <location>
        <begin position="132"/>
        <end position="151"/>
    </location>
</feature>
<comment type="similarity">
    <text evidence="9">Belongs to the pannexin family.</text>
</comment>